<reference evidence="2 3" key="1">
    <citation type="submission" date="2019-09" db="EMBL/GenBank/DDBJ databases">
        <title>Genome sequence of Roseospira marina, one of the more divergent members of the non-sulfur purple photosynthetic bacterial family, the Rhodospirillaceae.</title>
        <authorList>
            <person name="Meyer T."/>
            <person name="Kyndt J."/>
        </authorList>
    </citation>
    <scope>NUCLEOTIDE SEQUENCE [LARGE SCALE GENOMIC DNA]</scope>
    <source>
        <strain evidence="2 3">DSM 15113</strain>
    </source>
</reference>
<accession>A0A5M6IBW4</accession>
<feature type="compositionally biased region" description="Acidic residues" evidence="1">
    <location>
        <begin position="171"/>
        <end position="182"/>
    </location>
</feature>
<gene>
    <name evidence="2" type="ORF">F1188_11145</name>
</gene>
<feature type="compositionally biased region" description="Basic residues" evidence="1">
    <location>
        <begin position="306"/>
        <end position="319"/>
    </location>
</feature>
<sequence length="319" mass="33593">MPQHRITGIKLKDGLPRISWVNDTAPSGPETVTLKGEMECLPSLQDAWDALGDVIGRLTGIEDPVVPTGCKPSIDPDTDLLSVKLNGAIGCDYANSPTNISVPSIKQCKDDAAGTHMPDWVYEPVCTLMAEAERYINGECAQGSLPLGDGAQDGEAVGTIESEPAPLFGDGDGEDPEDGDGEPEPRTAEGEDSEAPAETDPVEHHEHEGECRVDPEDPSLENGGRAFNAGMDAGRSGEADEVPPEQFRTGAVYDLWLKGYEAGQAERADVEGPSDDDAPTEAEDTDPDDTDDDMVEVPAAAASRAPKGRGRGAHLHAVG</sequence>
<protein>
    <submittedName>
        <fullName evidence="2">Uncharacterized protein</fullName>
    </submittedName>
</protein>
<comment type="caution">
    <text evidence="2">The sequence shown here is derived from an EMBL/GenBank/DDBJ whole genome shotgun (WGS) entry which is preliminary data.</text>
</comment>
<organism evidence="2 3">
    <name type="scientific">Roseospira marina</name>
    <dbReference type="NCBI Taxonomy" id="140057"/>
    <lineage>
        <taxon>Bacteria</taxon>
        <taxon>Pseudomonadati</taxon>
        <taxon>Pseudomonadota</taxon>
        <taxon>Alphaproteobacteria</taxon>
        <taxon>Rhodospirillales</taxon>
        <taxon>Rhodospirillaceae</taxon>
        <taxon>Roseospira</taxon>
    </lineage>
</organism>
<name>A0A5M6IBW4_9PROT</name>
<dbReference type="OrthoDB" id="9787779at2"/>
<dbReference type="Proteomes" id="UP000324065">
    <property type="component" value="Unassembled WGS sequence"/>
</dbReference>
<evidence type="ECO:0000313" key="2">
    <source>
        <dbReference type="EMBL" id="KAA5605447.1"/>
    </source>
</evidence>
<evidence type="ECO:0000313" key="3">
    <source>
        <dbReference type="Proteomes" id="UP000324065"/>
    </source>
</evidence>
<feature type="region of interest" description="Disordered" evidence="1">
    <location>
        <begin position="263"/>
        <end position="319"/>
    </location>
</feature>
<proteinExistence type="predicted"/>
<dbReference type="AlphaFoldDB" id="A0A5M6IBW4"/>
<feature type="compositionally biased region" description="Basic and acidic residues" evidence="1">
    <location>
        <begin position="201"/>
        <end position="215"/>
    </location>
</feature>
<feature type="region of interest" description="Disordered" evidence="1">
    <location>
        <begin position="161"/>
        <end position="247"/>
    </location>
</feature>
<keyword evidence="3" id="KW-1185">Reference proteome</keyword>
<dbReference type="RefSeq" id="WP_150062497.1">
    <property type="nucleotide sequence ID" value="NZ_JACHII010000021.1"/>
</dbReference>
<feature type="compositionally biased region" description="Acidic residues" evidence="1">
    <location>
        <begin position="272"/>
        <end position="295"/>
    </location>
</feature>
<evidence type="ECO:0000256" key="1">
    <source>
        <dbReference type="SAM" id="MobiDB-lite"/>
    </source>
</evidence>
<dbReference type="EMBL" id="VWPJ01000009">
    <property type="protein sequence ID" value="KAA5605447.1"/>
    <property type="molecule type" value="Genomic_DNA"/>
</dbReference>